<dbReference type="SUPFAM" id="SSF53597">
    <property type="entry name" value="Dihydrofolate reductase-like"/>
    <property type="match status" value="1"/>
</dbReference>
<evidence type="ECO:0000256" key="1">
    <source>
        <dbReference type="ARBA" id="ARBA00004903"/>
    </source>
</evidence>
<reference evidence="7" key="1">
    <citation type="submission" date="2018-05" db="EMBL/GenBank/DDBJ databases">
        <authorList>
            <person name="Lanie J.A."/>
            <person name="Ng W.-L."/>
            <person name="Kazmierczak K.M."/>
            <person name="Andrzejewski T.M."/>
            <person name="Davidsen T.M."/>
            <person name="Wayne K.J."/>
            <person name="Tettelin H."/>
            <person name="Glass J.I."/>
            <person name="Rusch D."/>
            <person name="Podicherti R."/>
            <person name="Tsui H.-C.T."/>
            <person name="Winkler M.E."/>
        </authorList>
    </citation>
    <scope>NUCLEOTIDE SEQUENCE</scope>
</reference>
<keyword evidence="3" id="KW-0554">One-carbon metabolism</keyword>
<dbReference type="GO" id="GO:0046654">
    <property type="term" value="P:tetrahydrofolate biosynthetic process"/>
    <property type="evidence" value="ECO:0007669"/>
    <property type="project" value="InterPro"/>
</dbReference>
<dbReference type="GO" id="GO:0004146">
    <property type="term" value="F:dihydrofolate reductase activity"/>
    <property type="evidence" value="ECO:0007669"/>
    <property type="project" value="UniProtKB-EC"/>
</dbReference>
<dbReference type="CDD" id="cd00209">
    <property type="entry name" value="DHFR"/>
    <property type="match status" value="1"/>
</dbReference>
<evidence type="ECO:0000259" key="6">
    <source>
        <dbReference type="PROSITE" id="PS51330"/>
    </source>
</evidence>
<dbReference type="PRINTS" id="PR00070">
    <property type="entry name" value="DHFR"/>
</dbReference>
<keyword evidence="4" id="KW-0521">NADP</keyword>
<dbReference type="GO" id="GO:0046452">
    <property type="term" value="P:dihydrofolate metabolic process"/>
    <property type="evidence" value="ECO:0007669"/>
    <property type="project" value="TreeGrafter"/>
</dbReference>
<dbReference type="GO" id="GO:0005829">
    <property type="term" value="C:cytosol"/>
    <property type="evidence" value="ECO:0007669"/>
    <property type="project" value="TreeGrafter"/>
</dbReference>
<evidence type="ECO:0000313" key="7">
    <source>
        <dbReference type="EMBL" id="SVB33626.1"/>
    </source>
</evidence>
<feature type="non-terminal residue" evidence="7">
    <location>
        <position position="1"/>
    </location>
</feature>
<protein>
    <recommendedName>
        <fullName evidence="2">dihydrofolate reductase</fullName>
        <ecNumber evidence="2">1.5.1.3</ecNumber>
    </recommendedName>
</protein>
<dbReference type="PANTHER" id="PTHR48069:SF3">
    <property type="entry name" value="DIHYDROFOLATE REDUCTASE"/>
    <property type="match status" value="1"/>
</dbReference>
<evidence type="ECO:0000256" key="4">
    <source>
        <dbReference type="ARBA" id="ARBA00022857"/>
    </source>
</evidence>
<name>A0A382D540_9ZZZZ</name>
<feature type="domain" description="DHFR" evidence="6">
    <location>
        <begin position="1"/>
        <end position="122"/>
    </location>
</feature>
<dbReference type="InterPro" id="IPR012259">
    <property type="entry name" value="DHFR"/>
</dbReference>
<dbReference type="GO" id="GO:0006730">
    <property type="term" value="P:one-carbon metabolic process"/>
    <property type="evidence" value="ECO:0007669"/>
    <property type="project" value="UniProtKB-KW"/>
</dbReference>
<dbReference type="GO" id="GO:0050661">
    <property type="term" value="F:NADP binding"/>
    <property type="evidence" value="ECO:0007669"/>
    <property type="project" value="InterPro"/>
</dbReference>
<evidence type="ECO:0000256" key="3">
    <source>
        <dbReference type="ARBA" id="ARBA00022563"/>
    </source>
</evidence>
<comment type="pathway">
    <text evidence="1">Cofactor biosynthesis; tetrahydrofolate biosynthesis; 5,6,7,8-tetrahydrofolate from 7,8-dihydrofolate: step 1/1.</text>
</comment>
<gene>
    <name evidence="7" type="ORF">METZ01_LOCUS186480</name>
</gene>
<dbReference type="Pfam" id="PF00186">
    <property type="entry name" value="DHFR_1"/>
    <property type="match status" value="1"/>
</dbReference>
<dbReference type="InterPro" id="IPR001796">
    <property type="entry name" value="DHFR_dom"/>
</dbReference>
<evidence type="ECO:0000256" key="2">
    <source>
        <dbReference type="ARBA" id="ARBA00012856"/>
    </source>
</evidence>
<dbReference type="EMBL" id="UINC01037717">
    <property type="protein sequence ID" value="SVB33626.1"/>
    <property type="molecule type" value="Genomic_DNA"/>
</dbReference>
<proteinExistence type="predicted"/>
<dbReference type="PANTHER" id="PTHR48069">
    <property type="entry name" value="DIHYDROFOLATE REDUCTASE"/>
    <property type="match status" value="1"/>
</dbReference>
<dbReference type="AlphaFoldDB" id="A0A382D540"/>
<evidence type="ECO:0000256" key="5">
    <source>
        <dbReference type="ARBA" id="ARBA00023002"/>
    </source>
</evidence>
<organism evidence="7">
    <name type="scientific">marine metagenome</name>
    <dbReference type="NCBI Taxonomy" id="408172"/>
    <lineage>
        <taxon>unclassified sequences</taxon>
        <taxon>metagenomes</taxon>
        <taxon>ecological metagenomes</taxon>
    </lineage>
</organism>
<keyword evidence="5" id="KW-0560">Oxidoreductase</keyword>
<dbReference type="Gene3D" id="3.40.430.10">
    <property type="entry name" value="Dihydrofolate Reductase, subunit A"/>
    <property type="match status" value="1"/>
</dbReference>
<dbReference type="EC" id="1.5.1.3" evidence="2"/>
<dbReference type="GO" id="GO:0046655">
    <property type="term" value="P:folic acid metabolic process"/>
    <property type="evidence" value="ECO:0007669"/>
    <property type="project" value="TreeGrafter"/>
</dbReference>
<dbReference type="PROSITE" id="PS51330">
    <property type="entry name" value="DHFR_2"/>
    <property type="match status" value="1"/>
</dbReference>
<dbReference type="InterPro" id="IPR024072">
    <property type="entry name" value="DHFR-like_dom_sf"/>
</dbReference>
<accession>A0A382D540</accession>
<sequence>KKITSGHTILMGRKTWASLGRPLPNRRNVVLSRTMQAVEGMEVIRSLDELEAIGLSGDVFVIGGGELYAQLLEKCVELYLTTVLRKVPDGDAFFPEHEHLFDPEENLAETKDFILQRWIRKT</sequence>